<dbReference type="InterPro" id="IPR050796">
    <property type="entry name" value="SCF_F-box_component"/>
</dbReference>
<evidence type="ECO:0000313" key="3">
    <source>
        <dbReference type="Proteomes" id="UP001497516"/>
    </source>
</evidence>
<gene>
    <name evidence="2" type="ORF">LTRI10_LOCUS49071</name>
</gene>
<feature type="domain" description="F-box" evidence="1">
    <location>
        <begin position="8"/>
        <end position="49"/>
    </location>
</feature>
<dbReference type="InterPro" id="IPR001810">
    <property type="entry name" value="F-box_dom"/>
</dbReference>
<dbReference type="AlphaFoldDB" id="A0AAV2GFQ5"/>
<dbReference type="InterPro" id="IPR006527">
    <property type="entry name" value="F-box-assoc_dom_typ1"/>
</dbReference>
<keyword evidence="3" id="KW-1185">Reference proteome</keyword>
<sequence>MSLPTNEIPTDTCIDILTRLPDAATVARCRCVCKSWSSLLSDPSFILKILLSSDGGGGGDRVVMMLALMRDRHLRYSLYSPETFTLLSSSSSAAVIPLAWPPHPVGCLPPCDPFRLVGHSNGIFCLTDGKTLTSDFYLWNPTTSETKLLRRAPLYLPRQQRGKYLWACMFGFDPESNDFKVVRISTVRSSTDLRFTEVYSLRNDSWSQGYKKDKMNHRRRCLNRILESRDGKCYRWECDRIGGGGGMRILCYDLAKDALSLVRLTIPWKKLGDCWFVKSVSFCKGFLVAIYGCSRARSSDDPVYEVWALMEFGDARSWTKVADVPQTGDFSADYCSPFVTWGNNKCFFQGKILMAPGNDTEEEVAVVVFDLKTKETGFIRDVEIYRHELNPSVISYVPSKTSLSNLD</sequence>
<dbReference type="Pfam" id="PF12937">
    <property type="entry name" value="F-box-like"/>
    <property type="match status" value="1"/>
</dbReference>
<reference evidence="2 3" key="1">
    <citation type="submission" date="2024-04" db="EMBL/GenBank/DDBJ databases">
        <authorList>
            <person name="Fracassetti M."/>
        </authorList>
    </citation>
    <scope>NUCLEOTIDE SEQUENCE [LARGE SCALE GENOMIC DNA]</scope>
</reference>
<dbReference type="Pfam" id="PF07734">
    <property type="entry name" value="FBA_1"/>
    <property type="match status" value="1"/>
</dbReference>
<proteinExistence type="predicted"/>
<dbReference type="SMART" id="SM00256">
    <property type="entry name" value="FBOX"/>
    <property type="match status" value="1"/>
</dbReference>
<dbReference type="Proteomes" id="UP001497516">
    <property type="component" value="Chromosome 8"/>
</dbReference>
<dbReference type="SUPFAM" id="SSF50965">
    <property type="entry name" value="Galactose oxidase, central domain"/>
    <property type="match status" value="1"/>
</dbReference>
<organism evidence="2 3">
    <name type="scientific">Linum trigynum</name>
    <dbReference type="NCBI Taxonomy" id="586398"/>
    <lineage>
        <taxon>Eukaryota</taxon>
        <taxon>Viridiplantae</taxon>
        <taxon>Streptophyta</taxon>
        <taxon>Embryophyta</taxon>
        <taxon>Tracheophyta</taxon>
        <taxon>Spermatophyta</taxon>
        <taxon>Magnoliopsida</taxon>
        <taxon>eudicotyledons</taxon>
        <taxon>Gunneridae</taxon>
        <taxon>Pentapetalae</taxon>
        <taxon>rosids</taxon>
        <taxon>fabids</taxon>
        <taxon>Malpighiales</taxon>
        <taxon>Linaceae</taxon>
        <taxon>Linum</taxon>
    </lineage>
</organism>
<evidence type="ECO:0000313" key="2">
    <source>
        <dbReference type="EMBL" id="CAL1409586.1"/>
    </source>
</evidence>
<evidence type="ECO:0000259" key="1">
    <source>
        <dbReference type="SMART" id="SM00256"/>
    </source>
</evidence>
<name>A0AAV2GFQ5_9ROSI</name>
<dbReference type="Gene3D" id="1.20.1280.50">
    <property type="match status" value="1"/>
</dbReference>
<dbReference type="EMBL" id="OZ034821">
    <property type="protein sequence ID" value="CAL1409586.1"/>
    <property type="molecule type" value="Genomic_DNA"/>
</dbReference>
<accession>A0AAV2GFQ5</accession>
<dbReference type="PANTHER" id="PTHR31672:SF13">
    <property type="entry name" value="F-BOX PROTEIN CPR30-LIKE"/>
    <property type="match status" value="1"/>
</dbReference>
<dbReference type="SUPFAM" id="SSF81383">
    <property type="entry name" value="F-box domain"/>
    <property type="match status" value="1"/>
</dbReference>
<dbReference type="NCBIfam" id="TIGR01640">
    <property type="entry name" value="F_box_assoc_1"/>
    <property type="match status" value="1"/>
</dbReference>
<dbReference type="PANTHER" id="PTHR31672">
    <property type="entry name" value="BNACNNG10540D PROTEIN"/>
    <property type="match status" value="1"/>
</dbReference>
<protein>
    <recommendedName>
        <fullName evidence="1">F-box domain-containing protein</fullName>
    </recommendedName>
</protein>
<dbReference type="InterPro" id="IPR011043">
    <property type="entry name" value="Gal_Oxase/kelch_b-propeller"/>
</dbReference>
<dbReference type="InterPro" id="IPR036047">
    <property type="entry name" value="F-box-like_dom_sf"/>
</dbReference>
<dbReference type="InterPro" id="IPR017451">
    <property type="entry name" value="F-box-assoc_interact_dom"/>
</dbReference>